<dbReference type="Proteomes" id="UP000198656">
    <property type="component" value="Unassembled WGS sequence"/>
</dbReference>
<sequence>MKIIALNGSPRKTWNTATLLNKALEGAASQGAETELIHLNDLNFKGCISCFACKRKDGQHGKCAMKDDLAEILNKLETVDGIIFGSPIYYMSITAGMRALLERFLFSHSIYNPEIPTVYPRKIPVGFIYTMNASEKQIEQFRLKQSLNLHEMMIAKTIGNPLTTLYSYDTYQFSDYENYESSMFSEEAKAKQKAEQFPLDCQRALEMGIRLASTEI</sequence>
<dbReference type="GO" id="GO:0016491">
    <property type="term" value="F:oxidoreductase activity"/>
    <property type="evidence" value="ECO:0007669"/>
    <property type="project" value="InterPro"/>
</dbReference>
<protein>
    <submittedName>
        <fullName evidence="4">NADPH-dependent FMN reductase</fullName>
    </submittedName>
</protein>
<dbReference type="Pfam" id="PF03358">
    <property type="entry name" value="FMN_red"/>
    <property type="match status" value="1"/>
</dbReference>
<dbReference type="InterPro" id="IPR051796">
    <property type="entry name" value="ISF_SsuE-like"/>
</dbReference>
<dbReference type="EMBL" id="FNCP01000014">
    <property type="protein sequence ID" value="SDH51967.1"/>
    <property type="molecule type" value="Genomic_DNA"/>
</dbReference>
<keyword evidence="2" id="KW-0288">FMN</keyword>
<evidence type="ECO:0000313" key="4">
    <source>
        <dbReference type="EMBL" id="SDH51967.1"/>
    </source>
</evidence>
<evidence type="ECO:0000313" key="5">
    <source>
        <dbReference type="Proteomes" id="UP000198656"/>
    </source>
</evidence>
<dbReference type="PANTHER" id="PTHR43278:SF2">
    <property type="entry name" value="IRON-SULFUR FLAVOPROTEIN"/>
    <property type="match status" value="1"/>
</dbReference>
<reference evidence="5" key="1">
    <citation type="submission" date="2016-10" db="EMBL/GenBank/DDBJ databases">
        <authorList>
            <person name="Varghese N."/>
            <person name="Submissions S."/>
        </authorList>
    </citation>
    <scope>NUCLEOTIDE SEQUENCE [LARGE SCALE GENOMIC DNA]</scope>
    <source>
        <strain evidence="5">DSM 8344</strain>
    </source>
</reference>
<dbReference type="PANTHER" id="PTHR43278">
    <property type="entry name" value="NAD(P)H-DEPENDENT FMN-CONTAINING OXIDOREDUCTASE YWQN-RELATED"/>
    <property type="match status" value="1"/>
</dbReference>
<evidence type="ECO:0000256" key="2">
    <source>
        <dbReference type="ARBA" id="ARBA00022643"/>
    </source>
</evidence>
<name>A0A1G8D2B1_9FIRM</name>
<proteinExistence type="predicted"/>
<dbReference type="InterPro" id="IPR005025">
    <property type="entry name" value="FMN_Rdtase-like_dom"/>
</dbReference>
<keyword evidence="1" id="KW-0285">Flavoprotein</keyword>
<dbReference type="Gene3D" id="3.40.50.360">
    <property type="match status" value="1"/>
</dbReference>
<dbReference type="AlphaFoldDB" id="A0A1G8D2B1"/>
<accession>A0A1G8D2B1</accession>
<organism evidence="4 5">
    <name type="scientific">Desulfosporosinus hippei DSM 8344</name>
    <dbReference type="NCBI Taxonomy" id="1121419"/>
    <lineage>
        <taxon>Bacteria</taxon>
        <taxon>Bacillati</taxon>
        <taxon>Bacillota</taxon>
        <taxon>Clostridia</taxon>
        <taxon>Eubacteriales</taxon>
        <taxon>Desulfitobacteriaceae</taxon>
        <taxon>Desulfosporosinus</taxon>
    </lineage>
</organism>
<dbReference type="RefSeq" id="WP_092333936.1">
    <property type="nucleotide sequence ID" value="NZ_FNCP01000014.1"/>
</dbReference>
<dbReference type="SUPFAM" id="SSF52218">
    <property type="entry name" value="Flavoproteins"/>
    <property type="match status" value="1"/>
</dbReference>
<gene>
    <name evidence="4" type="ORF">SAMN05443529_11493</name>
</gene>
<dbReference type="OrthoDB" id="6398207at2"/>
<keyword evidence="5" id="KW-1185">Reference proteome</keyword>
<evidence type="ECO:0000259" key="3">
    <source>
        <dbReference type="Pfam" id="PF03358"/>
    </source>
</evidence>
<dbReference type="InterPro" id="IPR029039">
    <property type="entry name" value="Flavoprotein-like_sf"/>
</dbReference>
<dbReference type="STRING" id="1121419.SAMN05443529_11493"/>
<evidence type="ECO:0000256" key="1">
    <source>
        <dbReference type="ARBA" id="ARBA00022630"/>
    </source>
</evidence>
<feature type="domain" description="NADPH-dependent FMN reductase-like" evidence="3">
    <location>
        <begin position="1"/>
        <end position="155"/>
    </location>
</feature>